<keyword evidence="1" id="KW-0645">Protease</keyword>
<name>A0AAV3R577_LITER</name>
<dbReference type="AlphaFoldDB" id="A0AAV3R577"/>
<dbReference type="GO" id="GO:0008233">
    <property type="term" value="F:peptidase activity"/>
    <property type="evidence" value="ECO:0007669"/>
    <property type="project" value="UniProtKB-KW"/>
</dbReference>
<keyword evidence="1" id="KW-0378">Hydrolase</keyword>
<sequence>MQFKDFMQDNVPVPITPDYGQALVCYADGVFDSRFNRYVTLREGNLLTFTSICVKVAMIPSRLSCQLISHHNDIQEPKVLLSGNDFYAFPRLDSKGERIEWIEWSQPHMPWDKSKIWVGYISDNGDIQNRICVAGEDPDIVESPTEPKWSPQGELFSSLIGKEAFGIFINGPLWNFGTCSYEFIQNNNHKELLASSFRKNGRSHFGVIDAVQSTLSLLEIPFTDLKNITATPNCLYVEGASAVQPLSIAKEDLLKRHVESSRGYGRAYRERLLGGWGVVDGKINMMHFSSLQHMGKLCIDRLIVGELMDNACV</sequence>
<protein>
    <submittedName>
        <fullName evidence="1">Serine protease</fullName>
    </submittedName>
</protein>
<accession>A0AAV3R577</accession>
<keyword evidence="2" id="KW-1185">Reference proteome</keyword>
<evidence type="ECO:0000313" key="1">
    <source>
        <dbReference type="EMBL" id="GAA0171475.1"/>
    </source>
</evidence>
<reference evidence="1 2" key="1">
    <citation type="submission" date="2024-01" db="EMBL/GenBank/DDBJ databases">
        <title>The complete chloroplast genome sequence of Lithospermum erythrorhizon: insights into the phylogenetic relationship among Boraginaceae species and the maternal lineages of purple gromwells.</title>
        <authorList>
            <person name="Okada T."/>
            <person name="Watanabe K."/>
        </authorList>
    </citation>
    <scope>NUCLEOTIDE SEQUENCE [LARGE SCALE GENOMIC DNA]</scope>
</reference>
<proteinExistence type="predicted"/>
<dbReference type="Proteomes" id="UP001454036">
    <property type="component" value="Unassembled WGS sequence"/>
</dbReference>
<dbReference type="GO" id="GO:0006508">
    <property type="term" value="P:proteolysis"/>
    <property type="evidence" value="ECO:0007669"/>
    <property type="project" value="UniProtKB-KW"/>
</dbReference>
<dbReference type="PANTHER" id="PTHR43056">
    <property type="entry name" value="PEPTIDASE S9 PROLYL OLIGOPEPTIDASE"/>
    <property type="match status" value="1"/>
</dbReference>
<gene>
    <name evidence="1" type="ORF">LIER_25496</name>
</gene>
<dbReference type="PANTHER" id="PTHR43056:SF5">
    <property type="entry name" value="PEPTIDASE S9 PROLYL OLIGOPEPTIDASE CATALYTIC DOMAIN-CONTAINING PROTEIN"/>
    <property type="match status" value="1"/>
</dbReference>
<dbReference type="InterPro" id="IPR050585">
    <property type="entry name" value="Xaa-Pro_dipeptidyl-ppase/CocE"/>
</dbReference>
<comment type="caution">
    <text evidence="1">The sequence shown here is derived from an EMBL/GenBank/DDBJ whole genome shotgun (WGS) entry which is preliminary data.</text>
</comment>
<evidence type="ECO:0000313" key="2">
    <source>
        <dbReference type="Proteomes" id="UP001454036"/>
    </source>
</evidence>
<dbReference type="EMBL" id="BAABME010007690">
    <property type="protein sequence ID" value="GAA0171475.1"/>
    <property type="molecule type" value="Genomic_DNA"/>
</dbReference>
<organism evidence="1 2">
    <name type="scientific">Lithospermum erythrorhizon</name>
    <name type="common">Purple gromwell</name>
    <name type="synonym">Lithospermum officinale var. erythrorhizon</name>
    <dbReference type="NCBI Taxonomy" id="34254"/>
    <lineage>
        <taxon>Eukaryota</taxon>
        <taxon>Viridiplantae</taxon>
        <taxon>Streptophyta</taxon>
        <taxon>Embryophyta</taxon>
        <taxon>Tracheophyta</taxon>
        <taxon>Spermatophyta</taxon>
        <taxon>Magnoliopsida</taxon>
        <taxon>eudicotyledons</taxon>
        <taxon>Gunneridae</taxon>
        <taxon>Pentapetalae</taxon>
        <taxon>asterids</taxon>
        <taxon>lamiids</taxon>
        <taxon>Boraginales</taxon>
        <taxon>Boraginaceae</taxon>
        <taxon>Boraginoideae</taxon>
        <taxon>Lithospermeae</taxon>
        <taxon>Lithospermum</taxon>
    </lineage>
</organism>